<dbReference type="Proteomes" id="UP000230161">
    <property type="component" value="Unassembled WGS sequence"/>
</dbReference>
<dbReference type="SUPFAM" id="SSF55961">
    <property type="entry name" value="Bet v1-like"/>
    <property type="match status" value="1"/>
</dbReference>
<name>A0A2M9BCH0_9MICO</name>
<comment type="caution">
    <text evidence="3">The sequence shown here is derived from an EMBL/GenBank/DDBJ whole genome shotgun (WGS) entry which is preliminary data.</text>
</comment>
<dbReference type="EMBL" id="PGFB01000005">
    <property type="protein sequence ID" value="PJJ55640.1"/>
    <property type="molecule type" value="Genomic_DNA"/>
</dbReference>
<feature type="domain" description="Activator of Hsp90 ATPase homologue 1/2-like C-terminal" evidence="2">
    <location>
        <begin position="11"/>
        <end position="140"/>
    </location>
</feature>
<dbReference type="AlphaFoldDB" id="A0A2M9BCH0"/>
<dbReference type="RefSeq" id="WP_100345747.1">
    <property type="nucleotide sequence ID" value="NZ_PGFB01000005.1"/>
</dbReference>
<dbReference type="Pfam" id="PF08327">
    <property type="entry name" value="AHSA1"/>
    <property type="match status" value="1"/>
</dbReference>
<comment type="similarity">
    <text evidence="1">Belongs to the AHA1 family.</text>
</comment>
<evidence type="ECO:0000259" key="2">
    <source>
        <dbReference type="Pfam" id="PF08327"/>
    </source>
</evidence>
<organism evidence="3 4">
    <name type="scientific">Compostimonas suwonensis</name>
    <dbReference type="NCBI Taxonomy" id="1048394"/>
    <lineage>
        <taxon>Bacteria</taxon>
        <taxon>Bacillati</taxon>
        <taxon>Actinomycetota</taxon>
        <taxon>Actinomycetes</taxon>
        <taxon>Micrococcales</taxon>
        <taxon>Microbacteriaceae</taxon>
        <taxon>Compostimonas</taxon>
    </lineage>
</organism>
<dbReference type="Gene3D" id="3.30.530.20">
    <property type="match status" value="1"/>
</dbReference>
<dbReference type="InterPro" id="IPR013538">
    <property type="entry name" value="ASHA1/2-like_C"/>
</dbReference>
<evidence type="ECO:0000313" key="3">
    <source>
        <dbReference type="EMBL" id="PJJ55640.1"/>
    </source>
</evidence>
<dbReference type="OrthoDB" id="9815653at2"/>
<dbReference type="InterPro" id="IPR023393">
    <property type="entry name" value="START-like_dom_sf"/>
</dbReference>
<keyword evidence="4" id="KW-1185">Reference proteome</keyword>
<protein>
    <submittedName>
        <fullName evidence="3">Uncharacterized protein YndB with AHSA1/START domain</fullName>
    </submittedName>
</protein>
<evidence type="ECO:0000256" key="1">
    <source>
        <dbReference type="ARBA" id="ARBA00006817"/>
    </source>
</evidence>
<sequence>MEPFAMTLYVNAPAEQVWDAVVGDEGNRAVMFGSVLRSELTVGAGYEYVGPGNEGEETVHVYGEVLAVEPGRLLSLSEHPGPSYGDNHAELSSRMTWTLEPVTPGVTALTFVNDEWSDGHPNHDGTVENWPRVLSALKTFAETGKTIDYGW</sequence>
<gene>
    <name evidence="3" type="ORF">CLV54_2990</name>
</gene>
<proteinExistence type="inferred from homology"/>
<evidence type="ECO:0000313" key="4">
    <source>
        <dbReference type="Proteomes" id="UP000230161"/>
    </source>
</evidence>
<reference evidence="3 4" key="1">
    <citation type="submission" date="2017-11" db="EMBL/GenBank/DDBJ databases">
        <title>Genomic Encyclopedia of Archaeal and Bacterial Type Strains, Phase II (KMG-II): From Individual Species to Whole Genera.</title>
        <authorList>
            <person name="Goeker M."/>
        </authorList>
    </citation>
    <scope>NUCLEOTIDE SEQUENCE [LARGE SCALE GENOMIC DNA]</scope>
    <source>
        <strain evidence="3 4">DSM 25625</strain>
    </source>
</reference>
<accession>A0A2M9BCH0</accession>